<dbReference type="InterPro" id="IPR000623">
    <property type="entry name" value="Shikimate_kinase/TSH1"/>
</dbReference>
<evidence type="ECO:0000256" key="5">
    <source>
        <dbReference type="ARBA" id="ARBA00012154"/>
    </source>
</evidence>
<comment type="cofactor">
    <cofactor evidence="2">
        <name>Co(2+)</name>
        <dbReference type="ChEBI" id="CHEBI:48828"/>
    </cofactor>
</comment>
<evidence type="ECO:0000256" key="14">
    <source>
        <dbReference type="ARBA" id="ARBA00023027"/>
    </source>
</evidence>
<dbReference type="GO" id="GO:0009423">
    <property type="term" value="P:chorismate biosynthetic process"/>
    <property type="evidence" value="ECO:0007669"/>
    <property type="project" value="UniProtKB-UniRule"/>
</dbReference>
<evidence type="ECO:0000256" key="13">
    <source>
        <dbReference type="ARBA" id="ARBA00022840"/>
    </source>
</evidence>
<keyword evidence="8 20" id="KW-0808">Transferase</keyword>
<evidence type="ECO:0000256" key="11">
    <source>
        <dbReference type="ARBA" id="ARBA00022777"/>
    </source>
</evidence>
<feature type="binding site" evidence="20">
    <location>
        <position position="118"/>
    </location>
    <ligand>
        <name>ATP</name>
        <dbReference type="ChEBI" id="CHEBI:30616"/>
    </ligand>
</feature>
<dbReference type="CDD" id="cd00464">
    <property type="entry name" value="SK"/>
    <property type="match status" value="1"/>
</dbReference>
<dbReference type="InterPro" id="IPR056179">
    <property type="entry name" value="DHQS_C"/>
</dbReference>
<evidence type="ECO:0000256" key="20">
    <source>
        <dbReference type="HAMAP-Rule" id="MF_00109"/>
    </source>
</evidence>
<evidence type="ECO:0000256" key="12">
    <source>
        <dbReference type="ARBA" id="ARBA00022833"/>
    </source>
</evidence>
<feature type="binding site" evidence="20">
    <location>
        <position position="79"/>
    </location>
    <ligand>
        <name>substrate</name>
    </ligand>
</feature>
<feature type="binding site" evidence="20">
    <location>
        <position position="56"/>
    </location>
    <ligand>
        <name>substrate</name>
    </ligand>
</feature>
<dbReference type="SUPFAM" id="SSF52540">
    <property type="entry name" value="P-loop containing nucleoside triphosphate hydrolases"/>
    <property type="match status" value="1"/>
</dbReference>
<keyword evidence="12" id="KW-0862">Zinc</keyword>
<keyword evidence="11 20" id="KW-0418">Kinase</keyword>
<comment type="cofactor">
    <cofactor evidence="3">
        <name>Zn(2+)</name>
        <dbReference type="ChEBI" id="CHEBI:29105"/>
    </cofactor>
</comment>
<accession>A0A1G8HC18</accession>
<keyword evidence="20" id="KW-0460">Magnesium</keyword>
<evidence type="ECO:0000256" key="17">
    <source>
        <dbReference type="ARBA" id="ARBA00023268"/>
    </source>
</evidence>
<evidence type="ECO:0000259" key="21">
    <source>
        <dbReference type="Pfam" id="PF01761"/>
    </source>
</evidence>
<dbReference type="GO" id="GO:0005737">
    <property type="term" value="C:cytoplasm"/>
    <property type="evidence" value="ECO:0007669"/>
    <property type="project" value="UniProtKB-SubCell"/>
</dbReference>
<feature type="domain" description="3-dehydroquinate synthase N-terminal" evidence="21">
    <location>
        <begin position="237"/>
        <end position="349"/>
    </location>
</feature>
<dbReference type="PANTHER" id="PTHR43622">
    <property type="entry name" value="3-DEHYDROQUINATE SYNTHASE"/>
    <property type="match status" value="1"/>
</dbReference>
<sequence>MKIVLTGFMAAGKTTVGKKLAARKNFKFYDSDDLITEREGMSIEQIFELEGEEYFRKVEKEVIAELLNSKEDLVLAPGGGAVLNQEIRKMIINKSEAFCLDITAEAVLERNKESEIVRPLLEVDQPSAVVQSLLKERNSYYAEIPFHIDSEKYSAAEIVDLIISELPDQKLTIEIKNQDQSYPVIIDREFNKKSFAKITAKIKRRKVLLLADEKVVAEHAEPTINLLEKNAAELIKLELEAGEKIKDLKVLEQIYNLLYENNFSRSDYLIAFGGGTIGDLGGLAAATFLRGIKLIQMPTTLISQLDSSVGGKTAVNFKNTKNLIGSFYQAELVYYQLEWLKTLALEELKSGLGEVIKYAVLGGNPLFKILKESKDKFLNLDQDLMLEISKISLQMKDYYVSDDVKDQGLRKKLNLGHSFGHAVEAAEKFKYKHGEAVVMGIAFTAFLSNKIGKLNNESFQEIIELINIYDYQLFPSDKIEASELASYIAHDKKIADNKMWWVLINDIGDTYLSDRFDHNNIQEYMEEYLCKKWL</sequence>
<comment type="cofactor">
    <cofactor evidence="1">
        <name>NAD(+)</name>
        <dbReference type="ChEBI" id="CHEBI:57540"/>
    </cofactor>
</comment>
<dbReference type="InterPro" id="IPR050071">
    <property type="entry name" value="Dehydroquinate_synthase"/>
</dbReference>
<dbReference type="HAMAP" id="MF_00109">
    <property type="entry name" value="Shikimate_kinase"/>
    <property type="match status" value="1"/>
</dbReference>
<dbReference type="Pfam" id="PF01202">
    <property type="entry name" value="SKI"/>
    <property type="match status" value="1"/>
</dbReference>
<dbReference type="SUPFAM" id="SSF56796">
    <property type="entry name" value="Dehydroquinate synthase-like"/>
    <property type="match status" value="1"/>
</dbReference>
<evidence type="ECO:0000256" key="15">
    <source>
        <dbReference type="ARBA" id="ARBA00023141"/>
    </source>
</evidence>
<evidence type="ECO:0000256" key="9">
    <source>
        <dbReference type="ARBA" id="ARBA00022723"/>
    </source>
</evidence>
<keyword evidence="17" id="KW-0511">Multifunctional enzyme</keyword>
<organism evidence="23 24">
    <name type="scientific">Halanaerobium congolense</name>
    <dbReference type="NCBI Taxonomy" id="54121"/>
    <lineage>
        <taxon>Bacteria</taxon>
        <taxon>Bacillati</taxon>
        <taxon>Bacillota</taxon>
        <taxon>Clostridia</taxon>
        <taxon>Halanaerobiales</taxon>
        <taxon>Halanaerobiaceae</taxon>
        <taxon>Halanaerobium</taxon>
    </lineage>
</organism>
<dbReference type="AlphaFoldDB" id="A0A1G8HC18"/>
<dbReference type="InterPro" id="IPR031322">
    <property type="entry name" value="Shikimate/glucono_kinase"/>
</dbReference>
<proteinExistence type="inferred from homology"/>
<protein>
    <recommendedName>
        <fullName evidence="5 20">Shikimate kinase</fullName>
        <shortName evidence="20">SK</shortName>
        <ecNumber evidence="5 20">2.7.1.71</ecNumber>
    </recommendedName>
</protein>
<keyword evidence="15 20" id="KW-0057">Aromatic amino acid biosynthesis</keyword>
<comment type="subcellular location">
    <subcellularLocation>
        <location evidence="20">Cytoplasm</location>
    </subcellularLocation>
</comment>
<dbReference type="GO" id="GO:0003856">
    <property type="term" value="F:3-dehydroquinate synthase activity"/>
    <property type="evidence" value="ECO:0007669"/>
    <property type="project" value="UniProtKB-UniRule"/>
</dbReference>
<feature type="binding site" evidence="20">
    <location>
        <position position="137"/>
    </location>
    <ligand>
        <name>substrate</name>
    </ligand>
</feature>
<gene>
    <name evidence="20" type="primary">aroK</name>
    <name evidence="23" type="ORF">SAMN04515654_10157</name>
</gene>
<keyword evidence="10 20" id="KW-0547">Nucleotide-binding</keyword>
<dbReference type="InterPro" id="IPR027417">
    <property type="entry name" value="P-loop_NTPase"/>
</dbReference>
<feature type="binding site" evidence="20">
    <location>
        <position position="32"/>
    </location>
    <ligand>
        <name>substrate</name>
    </ligand>
</feature>
<evidence type="ECO:0000256" key="4">
    <source>
        <dbReference type="ARBA" id="ARBA00004842"/>
    </source>
</evidence>
<name>A0A1G8HC18_9FIRM</name>
<dbReference type="RefSeq" id="WP_089716675.1">
    <property type="nucleotide sequence ID" value="NZ_FNEH01000001.1"/>
</dbReference>
<evidence type="ECO:0000256" key="7">
    <source>
        <dbReference type="ARBA" id="ARBA00022605"/>
    </source>
</evidence>
<evidence type="ECO:0000256" key="6">
    <source>
        <dbReference type="ARBA" id="ARBA00022490"/>
    </source>
</evidence>
<keyword evidence="9 20" id="KW-0479">Metal-binding</keyword>
<evidence type="ECO:0000313" key="23">
    <source>
        <dbReference type="EMBL" id="SDI04162.1"/>
    </source>
</evidence>
<dbReference type="GO" id="GO:0009073">
    <property type="term" value="P:aromatic amino acid family biosynthetic process"/>
    <property type="evidence" value="ECO:0007669"/>
    <property type="project" value="UniProtKB-KW"/>
</dbReference>
<evidence type="ECO:0000256" key="1">
    <source>
        <dbReference type="ARBA" id="ARBA00001911"/>
    </source>
</evidence>
<feature type="binding site" evidence="20">
    <location>
        <position position="14"/>
    </location>
    <ligand>
        <name>Mg(2+)</name>
        <dbReference type="ChEBI" id="CHEBI:18420"/>
    </ligand>
</feature>
<keyword evidence="16" id="KW-0456">Lyase</keyword>
<dbReference type="GO" id="GO:0000287">
    <property type="term" value="F:magnesium ion binding"/>
    <property type="evidence" value="ECO:0007669"/>
    <property type="project" value="UniProtKB-UniRule"/>
</dbReference>
<keyword evidence="18" id="KW-0170">Cobalt</keyword>
<keyword evidence="13 20" id="KW-0067">ATP-binding</keyword>
<evidence type="ECO:0000256" key="10">
    <source>
        <dbReference type="ARBA" id="ARBA00022741"/>
    </source>
</evidence>
<dbReference type="InterPro" id="IPR023000">
    <property type="entry name" value="Shikimate_kinase_CS"/>
</dbReference>
<dbReference type="EMBL" id="FNEH01000001">
    <property type="protein sequence ID" value="SDI04162.1"/>
    <property type="molecule type" value="Genomic_DNA"/>
</dbReference>
<dbReference type="GO" id="GO:0005524">
    <property type="term" value="F:ATP binding"/>
    <property type="evidence" value="ECO:0007669"/>
    <property type="project" value="UniProtKB-UniRule"/>
</dbReference>
<comment type="similarity">
    <text evidence="20">Belongs to the shikimate kinase family.</text>
</comment>
<dbReference type="Proteomes" id="UP000198945">
    <property type="component" value="Unassembled WGS sequence"/>
</dbReference>
<dbReference type="Pfam" id="PF24621">
    <property type="entry name" value="DHQS_C"/>
    <property type="match status" value="1"/>
</dbReference>
<evidence type="ECO:0000256" key="8">
    <source>
        <dbReference type="ARBA" id="ARBA00022679"/>
    </source>
</evidence>
<comment type="subunit">
    <text evidence="20">Monomer.</text>
</comment>
<comment type="pathway">
    <text evidence="4 20">Metabolic intermediate biosynthesis; chorismate biosynthesis; chorismate from D-erythrose 4-phosphate and phosphoenolpyruvate: step 5/7.</text>
</comment>
<dbReference type="Pfam" id="PF01761">
    <property type="entry name" value="DHQ_synthase"/>
    <property type="match status" value="1"/>
</dbReference>
<comment type="function">
    <text evidence="20">Catalyzes the specific phosphorylation of the 3-hydroxyl group of shikimic acid using ATP as a cosubstrate.</text>
</comment>
<dbReference type="UniPathway" id="UPA00053">
    <property type="reaction ID" value="UER00088"/>
</dbReference>
<dbReference type="EC" id="2.7.1.71" evidence="5 20"/>
<dbReference type="InterPro" id="IPR030960">
    <property type="entry name" value="DHQS/DOIS_N"/>
</dbReference>
<dbReference type="PANTHER" id="PTHR43622:SF1">
    <property type="entry name" value="3-DEHYDROQUINATE SYNTHASE"/>
    <property type="match status" value="1"/>
</dbReference>
<dbReference type="Gene3D" id="3.40.50.1970">
    <property type="match status" value="1"/>
</dbReference>
<evidence type="ECO:0000313" key="24">
    <source>
        <dbReference type="Proteomes" id="UP000198945"/>
    </source>
</evidence>
<dbReference type="InterPro" id="IPR016037">
    <property type="entry name" value="DHQ_synth_AroB"/>
</dbReference>
<dbReference type="PRINTS" id="PR01100">
    <property type="entry name" value="SHIKIMTKNASE"/>
</dbReference>
<dbReference type="GO" id="GO:0008652">
    <property type="term" value="P:amino acid biosynthetic process"/>
    <property type="evidence" value="ECO:0007669"/>
    <property type="project" value="UniProtKB-KW"/>
</dbReference>
<reference evidence="23 24" key="1">
    <citation type="submission" date="2016-10" db="EMBL/GenBank/DDBJ databases">
        <authorList>
            <person name="de Groot N.N."/>
        </authorList>
    </citation>
    <scope>NUCLEOTIDE SEQUENCE [LARGE SCALE GENOMIC DNA]</scope>
    <source>
        <strain evidence="23 24">WG7</strain>
    </source>
</reference>
<evidence type="ECO:0000256" key="2">
    <source>
        <dbReference type="ARBA" id="ARBA00001941"/>
    </source>
</evidence>
<comment type="catalytic activity">
    <reaction evidence="19 20">
        <text>shikimate + ATP = 3-phosphoshikimate + ADP + H(+)</text>
        <dbReference type="Rhea" id="RHEA:13121"/>
        <dbReference type="ChEBI" id="CHEBI:15378"/>
        <dbReference type="ChEBI" id="CHEBI:30616"/>
        <dbReference type="ChEBI" id="CHEBI:36208"/>
        <dbReference type="ChEBI" id="CHEBI:145989"/>
        <dbReference type="ChEBI" id="CHEBI:456216"/>
        <dbReference type="EC" id="2.7.1.71"/>
    </reaction>
</comment>
<keyword evidence="14" id="KW-0520">NAD</keyword>
<evidence type="ECO:0000256" key="18">
    <source>
        <dbReference type="ARBA" id="ARBA00023285"/>
    </source>
</evidence>
<dbReference type="GO" id="GO:0004765">
    <property type="term" value="F:shikimate kinase activity"/>
    <property type="evidence" value="ECO:0007669"/>
    <property type="project" value="UniProtKB-UniRule"/>
</dbReference>
<dbReference type="PROSITE" id="PS01128">
    <property type="entry name" value="SHIKIMATE_KINASE"/>
    <property type="match status" value="1"/>
</dbReference>
<evidence type="ECO:0000259" key="22">
    <source>
        <dbReference type="Pfam" id="PF24621"/>
    </source>
</evidence>
<evidence type="ECO:0000256" key="16">
    <source>
        <dbReference type="ARBA" id="ARBA00023239"/>
    </source>
</evidence>
<evidence type="ECO:0000256" key="3">
    <source>
        <dbReference type="ARBA" id="ARBA00001947"/>
    </source>
</evidence>
<dbReference type="Gene3D" id="3.40.50.300">
    <property type="entry name" value="P-loop containing nucleotide triphosphate hydrolases"/>
    <property type="match status" value="1"/>
</dbReference>
<dbReference type="CDD" id="cd08195">
    <property type="entry name" value="DHQS"/>
    <property type="match status" value="1"/>
</dbReference>
<feature type="domain" description="3-dehydroquinate synthase C-terminal" evidence="22">
    <location>
        <begin position="351"/>
        <end position="493"/>
    </location>
</feature>
<comment type="cofactor">
    <cofactor evidence="20">
        <name>Mg(2+)</name>
        <dbReference type="ChEBI" id="CHEBI:18420"/>
    </cofactor>
    <text evidence="20">Binds 1 Mg(2+) ion per subunit.</text>
</comment>
<keyword evidence="6 20" id="KW-0963">Cytoplasm</keyword>
<evidence type="ECO:0000256" key="19">
    <source>
        <dbReference type="ARBA" id="ARBA00048567"/>
    </source>
</evidence>
<dbReference type="FunFam" id="3.40.50.1970:FF:000007">
    <property type="entry name" value="Pentafunctional AROM polypeptide"/>
    <property type="match status" value="1"/>
</dbReference>
<dbReference type="Gene3D" id="1.20.1090.10">
    <property type="entry name" value="Dehydroquinate synthase-like - alpha domain"/>
    <property type="match status" value="1"/>
</dbReference>
<keyword evidence="7 20" id="KW-0028">Amino-acid biosynthesis</keyword>
<feature type="binding site" evidence="20">
    <location>
        <begin position="10"/>
        <end position="15"/>
    </location>
    <ligand>
        <name>ATP</name>
        <dbReference type="ChEBI" id="CHEBI:30616"/>
    </ligand>
</feature>
<dbReference type="NCBIfam" id="TIGR01357">
    <property type="entry name" value="aroB"/>
    <property type="match status" value="1"/>
</dbReference>
<comment type="caution">
    <text evidence="20">Lacks conserved residue(s) required for the propagation of feature annotation.</text>
</comment>